<sequence>MLPTWLLAVGAVPVLHPLHRLDSVLDLKVGRVELEPTGDRPRGPWLRPLPHMSSWCFLPLPRSVCATRKTRLRVTHPVGSLRTHAYGPNYLTFVSMCPNSSRHRHAAASTSSHPGFCAVVVALLLRLLEALFGGDQAAFLRVKSTFLSKGT</sequence>
<reference evidence="1" key="1">
    <citation type="submission" date="2023-03" db="EMBL/GenBank/DDBJ databases">
        <title>Massive genome expansion in bonnet fungi (Mycena s.s.) driven by repeated elements and novel gene families across ecological guilds.</title>
        <authorList>
            <consortium name="Lawrence Berkeley National Laboratory"/>
            <person name="Harder C.B."/>
            <person name="Miyauchi S."/>
            <person name="Viragh M."/>
            <person name="Kuo A."/>
            <person name="Thoen E."/>
            <person name="Andreopoulos B."/>
            <person name="Lu D."/>
            <person name="Skrede I."/>
            <person name="Drula E."/>
            <person name="Henrissat B."/>
            <person name="Morin E."/>
            <person name="Kohler A."/>
            <person name="Barry K."/>
            <person name="LaButti K."/>
            <person name="Morin E."/>
            <person name="Salamov A."/>
            <person name="Lipzen A."/>
            <person name="Mereny Z."/>
            <person name="Hegedus B."/>
            <person name="Baldrian P."/>
            <person name="Stursova M."/>
            <person name="Weitz H."/>
            <person name="Taylor A."/>
            <person name="Grigoriev I.V."/>
            <person name="Nagy L.G."/>
            <person name="Martin F."/>
            <person name="Kauserud H."/>
        </authorList>
    </citation>
    <scope>NUCLEOTIDE SEQUENCE</scope>
    <source>
        <strain evidence="1">9284</strain>
    </source>
</reference>
<accession>A0AAD7FUS1</accession>
<evidence type="ECO:0000313" key="1">
    <source>
        <dbReference type="EMBL" id="KAJ7644177.1"/>
    </source>
</evidence>
<name>A0AAD7FUS1_9AGAR</name>
<keyword evidence="2" id="KW-1185">Reference proteome</keyword>
<dbReference type="Proteomes" id="UP001221142">
    <property type="component" value="Unassembled WGS sequence"/>
</dbReference>
<dbReference type="AlphaFoldDB" id="A0AAD7FUS1"/>
<organism evidence="1 2">
    <name type="scientific">Roridomyces roridus</name>
    <dbReference type="NCBI Taxonomy" id="1738132"/>
    <lineage>
        <taxon>Eukaryota</taxon>
        <taxon>Fungi</taxon>
        <taxon>Dikarya</taxon>
        <taxon>Basidiomycota</taxon>
        <taxon>Agaricomycotina</taxon>
        <taxon>Agaricomycetes</taxon>
        <taxon>Agaricomycetidae</taxon>
        <taxon>Agaricales</taxon>
        <taxon>Marasmiineae</taxon>
        <taxon>Mycenaceae</taxon>
        <taxon>Roridomyces</taxon>
    </lineage>
</organism>
<gene>
    <name evidence="1" type="ORF">FB45DRAFT_999343</name>
</gene>
<comment type="caution">
    <text evidence="1">The sequence shown here is derived from an EMBL/GenBank/DDBJ whole genome shotgun (WGS) entry which is preliminary data.</text>
</comment>
<evidence type="ECO:0000313" key="2">
    <source>
        <dbReference type="Proteomes" id="UP001221142"/>
    </source>
</evidence>
<proteinExistence type="predicted"/>
<dbReference type="EMBL" id="JARKIF010000003">
    <property type="protein sequence ID" value="KAJ7644177.1"/>
    <property type="molecule type" value="Genomic_DNA"/>
</dbReference>
<protein>
    <submittedName>
        <fullName evidence="1">Uncharacterized protein</fullName>
    </submittedName>
</protein>